<dbReference type="AlphaFoldDB" id="A0A8E6B8X9"/>
<evidence type="ECO:0000313" key="1">
    <source>
        <dbReference type="EMBL" id="QVL33931.1"/>
    </source>
</evidence>
<dbReference type="EMBL" id="CP074694">
    <property type="protein sequence ID" value="QVL33931.1"/>
    <property type="molecule type" value="Genomic_DNA"/>
</dbReference>
<dbReference type="Pfam" id="PF13646">
    <property type="entry name" value="HEAT_2"/>
    <property type="match status" value="1"/>
</dbReference>
<accession>A0A8E6B8X9</accession>
<dbReference type="InterPro" id="IPR011989">
    <property type="entry name" value="ARM-like"/>
</dbReference>
<protein>
    <submittedName>
        <fullName evidence="1">HEAT repeat domain-containing protein</fullName>
    </submittedName>
</protein>
<proteinExistence type="predicted"/>
<dbReference type="SUPFAM" id="SSF48371">
    <property type="entry name" value="ARM repeat"/>
    <property type="match status" value="1"/>
</dbReference>
<dbReference type="InterPro" id="IPR016024">
    <property type="entry name" value="ARM-type_fold"/>
</dbReference>
<name>A0A8E6B8X9_9BACT</name>
<organism evidence="1 2">
    <name type="scientific">Telmatocola sphagniphila</name>
    <dbReference type="NCBI Taxonomy" id="1123043"/>
    <lineage>
        <taxon>Bacteria</taxon>
        <taxon>Pseudomonadati</taxon>
        <taxon>Planctomycetota</taxon>
        <taxon>Planctomycetia</taxon>
        <taxon>Gemmatales</taxon>
        <taxon>Gemmataceae</taxon>
    </lineage>
</organism>
<keyword evidence="2" id="KW-1185">Reference proteome</keyword>
<reference evidence="1" key="1">
    <citation type="submission" date="2021-05" db="EMBL/GenBank/DDBJ databases">
        <title>Complete genome sequence of the cellulolytic planctomycete Telmatocola sphagniphila SP2T and characterization of the first cellulase from planctomycetes.</title>
        <authorList>
            <person name="Rakitin A.L."/>
            <person name="Beletsky A.V."/>
            <person name="Naumoff D.G."/>
            <person name="Kulichevskaya I.S."/>
            <person name="Mardanov A.V."/>
            <person name="Ravin N.V."/>
            <person name="Dedysh S.N."/>
        </authorList>
    </citation>
    <scope>NUCLEOTIDE SEQUENCE</scope>
    <source>
        <strain evidence="1">SP2T</strain>
    </source>
</reference>
<sequence length="378" mass="41950">MKKSTEQLVQDLLTLPSDYDKKRAVVAELEKYIQVLRDFVPQLAEGLLIPDRSTRIYCASLLRQLKEAAAPAVPKLLSRVVDPNEDQSVREQAAKAMGMAGKESLEILNQLADDPDEKTRHLAFEGLASGDFTGYIDTFIAHLADPSIDIRYSMNVKIASNGNYFGAQATLEKLIQSYPFLPMLARPYAASAILQMDPSCKFPLSTLLELMSEPDQASDVLKQCLDAIGYCKEWPPDFINAVAKLIDHNDRQIRIRAVLSLSSSRNFGIPLRPGSAEALPEMILRLRCKDEEEEIREQICYVITKLEQSAAPAVYTLAAIIEEDPVVIELQKAAALALASIGPSVKEVKKILEEAIKYKILYSSDAIKLVKSALKQIK</sequence>
<dbReference type="PANTHER" id="PTHR12697:SF5">
    <property type="entry name" value="DEOXYHYPUSINE HYDROXYLASE"/>
    <property type="match status" value="1"/>
</dbReference>
<dbReference type="Gene3D" id="1.25.10.10">
    <property type="entry name" value="Leucine-rich Repeat Variant"/>
    <property type="match status" value="2"/>
</dbReference>
<evidence type="ECO:0000313" key="2">
    <source>
        <dbReference type="Proteomes" id="UP000676194"/>
    </source>
</evidence>
<dbReference type="KEGG" id="tsph:KIH39_08495"/>
<gene>
    <name evidence="1" type="ORF">KIH39_08495</name>
</gene>
<dbReference type="GO" id="GO:0016491">
    <property type="term" value="F:oxidoreductase activity"/>
    <property type="evidence" value="ECO:0007669"/>
    <property type="project" value="TreeGrafter"/>
</dbReference>
<dbReference type="RefSeq" id="WP_213498907.1">
    <property type="nucleotide sequence ID" value="NZ_CP074694.1"/>
</dbReference>
<dbReference type="Proteomes" id="UP000676194">
    <property type="component" value="Chromosome"/>
</dbReference>
<dbReference type="PANTHER" id="PTHR12697">
    <property type="entry name" value="PBS LYASE HEAT-LIKE PROTEIN"/>
    <property type="match status" value="1"/>
</dbReference>